<dbReference type="Proteomes" id="UP001162992">
    <property type="component" value="Chromosome 5"/>
</dbReference>
<dbReference type="EMBL" id="CM055096">
    <property type="protein sequence ID" value="KAJ7555789.1"/>
    <property type="molecule type" value="Genomic_DNA"/>
</dbReference>
<protein>
    <submittedName>
        <fullName evidence="1">Uncharacterized protein</fullName>
    </submittedName>
</protein>
<name>A0ACC2DNP0_DIPCM</name>
<proteinExistence type="predicted"/>
<comment type="caution">
    <text evidence="1">The sequence shown here is derived from an EMBL/GenBank/DDBJ whole genome shotgun (WGS) entry which is preliminary data.</text>
</comment>
<organism evidence="1 2">
    <name type="scientific">Diphasiastrum complanatum</name>
    <name type="common">Issler's clubmoss</name>
    <name type="synonym">Lycopodium complanatum</name>
    <dbReference type="NCBI Taxonomy" id="34168"/>
    <lineage>
        <taxon>Eukaryota</taxon>
        <taxon>Viridiplantae</taxon>
        <taxon>Streptophyta</taxon>
        <taxon>Embryophyta</taxon>
        <taxon>Tracheophyta</taxon>
        <taxon>Lycopodiopsida</taxon>
        <taxon>Lycopodiales</taxon>
        <taxon>Lycopodiaceae</taxon>
        <taxon>Lycopodioideae</taxon>
        <taxon>Diphasiastrum</taxon>
    </lineage>
</organism>
<reference evidence="2" key="1">
    <citation type="journal article" date="2024" name="Proc. Natl. Acad. Sci. U.S.A.">
        <title>Extraordinary preservation of gene collinearity over three hundred million years revealed in homosporous lycophytes.</title>
        <authorList>
            <person name="Li C."/>
            <person name="Wickell D."/>
            <person name="Kuo L.Y."/>
            <person name="Chen X."/>
            <person name="Nie B."/>
            <person name="Liao X."/>
            <person name="Peng D."/>
            <person name="Ji J."/>
            <person name="Jenkins J."/>
            <person name="Williams M."/>
            <person name="Shu S."/>
            <person name="Plott C."/>
            <person name="Barry K."/>
            <person name="Rajasekar S."/>
            <person name="Grimwood J."/>
            <person name="Han X."/>
            <person name="Sun S."/>
            <person name="Hou Z."/>
            <person name="He W."/>
            <person name="Dai G."/>
            <person name="Sun C."/>
            <person name="Schmutz J."/>
            <person name="Leebens-Mack J.H."/>
            <person name="Li F.W."/>
            <person name="Wang L."/>
        </authorList>
    </citation>
    <scope>NUCLEOTIDE SEQUENCE [LARGE SCALE GENOMIC DNA]</scope>
    <source>
        <strain evidence="2">cv. PW_Plant_1</strain>
    </source>
</reference>
<gene>
    <name evidence="1" type="ORF">O6H91_05G055000</name>
</gene>
<evidence type="ECO:0000313" key="1">
    <source>
        <dbReference type="EMBL" id="KAJ7555789.1"/>
    </source>
</evidence>
<sequence length="739" mass="80793">MQQCPRFDSSSPHSYEGDVGRSIVKMESTKDPFPAGLRVLVVDDDPICLMILERMLRRCSYEVTTCAAATSALDMLRQNKNRFDLVISDVYMPDMDGFKLLELVGLEMDLPVIMMSTDGETSAVMKGITHGACDYLLKPVRLEELKNIWQHVVRKRRNEGKDVEHSASIEDNERSKRFIEDNEQIGPLISKKRKDVKEEDDDNDQETDDPTAPKKARVVWSVELHQQFVGAVNQLGIDKAVPKRILELMGVQGLTRENVASHLQKYRLFLKRLSVAPHHNPVNLPFSGGQESSGTNDLRSLTTSGHLSAQALASVHSGIPGTLDSSVWLQLAALQGSNYGSVRQRPQTPWLNAQGNIVQALSGGVDIDHVAQTQQIAALGQQGLLVDNSAGKNSMQNQVSLNQLGRMRSMASIGDSDFDITGSTALMRHLLHQHQVQNKSVVGPNLPVGTFSGQNMIPVEINSHVVQLPKTGSANSCFSSQAGSLDLSSSGMIPDSCIGVRGSSVSHELDSFLIASNADSKSHCLSGADFQAINGTYANTQVAPTGLTAAVTESGTHLVSVNDNYNLQAIGGPRPNFSVLGNLSCRIGPGRQPRSSGWQCQNAVQDPVQPSHPFESTFHSQILNANQDMSTVFGQNQEEYFELPRPGLDFPRNAESSYSRPPFKSTCTKIEQAITESNHKPKEEWMLDSASKKLESAVSMFRDSSSDDLMTLFMKQQQGMMGFTETDSALDGYAAEICS</sequence>
<keyword evidence="2" id="KW-1185">Reference proteome</keyword>
<accession>A0ACC2DNP0</accession>
<evidence type="ECO:0000313" key="2">
    <source>
        <dbReference type="Proteomes" id="UP001162992"/>
    </source>
</evidence>